<dbReference type="AlphaFoldDB" id="A0A1A7YYS4"/>
<protein>
    <submittedName>
        <fullName evidence="1">Uncharacterized protein</fullName>
    </submittedName>
</protein>
<dbReference type="EMBL" id="HADX01012848">
    <property type="protein sequence ID" value="SBP35080.1"/>
    <property type="molecule type" value="Transcribed_RNA"/>
</dbReference>
<reference evidence="1" key="1">
    <citation type="submission" date="2016-05" db="EMBL/GenBank/DDBJ databases">
        <authorList>
            <person name="Lavstsen T."/>
            <person name="Jespersen J.S."/>
        </authorList>
    </citation>
    <scope>NUCLEOTIDE SEQUENCE</scope>
    <source>
        <tissue evidence="1">Brain</tissue>
    </source>
</reference>
<accession>A0A1A7YYS4</accession>
<feature type="non-terminal residue" evidence="1">
    <location>
        <position position="1"/>
    </location>
</feature>
<gene>
    <name evidence="1" type="primary">Nfu_g_1_007454</name>
</gene>
<proteinExistence type="predicted"/>
<evidence type="ECO:0000313" key="1">
    <source>
        <dbReference type="EMBL" id="SBP35080.1"/>
    </source>
</evidence>
<organism evidence="1">
    <name type="scientific">Iconisemion striatum</name>
    <dbReference type="NCBI Taxonomy" id="60296"/>
    <lineage>
        <taxon>Eukaryota</taxon>
        <taxon>Metazoa</taxon>
        <taxon>Chordata</taxon>
        <taxon>Craniata</taxon>
        <taxon>Vertebrata</taxon>
        <taxon>Euteleostomi</taxon>
        <taxon>Actinopterygii</taxon>
        <taxon>Neopterygii</taxon>
        <taxon>Teleostei</taxon>
        <taxon>Neoteleostei</taxon>
        <taxon>Acanthomorphata</taxon>
        <taxon>Ovalentaria</taxon>
        <taxon>Atherinomorphae</taxon>
        <taxon>Cyprinodontiformes</taxon>
        <taxon>Nothobranchiidae</taxon>
        <taxon>Iconisemion</taxon>
    </lineage>
</organism>
<name>A0A1A7YYS4_9TELE</name>
<reference evidence="1" key="2">
    <citation type="submission" date="2016-06" db="EMBL/GenBank/DDBJ databases">
        <title>The genome of a short-lived fish provides insights into sex chromosome evolution and the genetic control of aging.</title>
        <authorList>
            <person name="Reichwald K."/>
            <person name="Felder M."/>
            <person name="Petzold A."/>
            <person name="Koch P."/>
            <person name="Groth M."/>
            <person name="Platzer M."/>
        </authorList>
    </citation>
    <scope>NUCLEOTIDE SEQUENCE</scope>
    <source>
        <tissue evidence="1">Brain</tissue>
    </source>
</reference>
<sequence length="117" mass="13564">CRSRRSRSCCSCGAGSCRFHLCWDSSRLLRCRNDVHCSHRQRWRGGSRKPGGCSAICRYGGPVRNSHCSCGRFWRNSRIPGCTAHLIKIRKHKKVAFHRKCNHLLFYWSLKAMNIVK</sequence>